<dbReference type="AlphaFoldDB" id="A0A392SJF1"/>
<dbReference type="EMBL" id="LXQA010391417">
    <property type="protein sequence ID" value="MCI48779.1"/>
    <property type="molecule type" value="Genomic_DNA"/>
</dbReference>
<evidence type="ECO:0000313" key="2">
    <source>
        <dbReference type="Proteomes" id="UP000265520"/>
    </source>
</evidence>
<feature type="non-terminal residue" evidence="1">
    <location>
        <position position="103"/>
    </location>
</feature>
<organism evidence="1 2">
    <name type="scientific">Trifolium medium</name>
    <dbReference type="NCBI Taxonomy" id="97028"/>
    <lineage>
        <taxon>Eukaryota</taxon>
        <taxon>Viridiplantae</taxon>
        <taxon>Streptophyta</taxon>
        <taxon>Embryophyta</taxon>
        <taxon>Tracheophyta</taxon>
        <taxon>Spermatophyta</taxon>
        <taxon>Magnoliopsida</taxon>
        <taxon>eudicotyledons</taxon>
        <taxon>Gunneridae</taxon>
        <taxon>Pentapetalae</taxon>
        <taxon>rosids</taxon>
        <taxon>fabids</taxon>
        <taxon>Fabales</taxon>
        <taxon>Fabaceae</taxon>
        <taxon>Papilionoideae</taxon>
        <taxon>50 kb inversion clade</taxon>
        <taxon>NPAAA clade</taxon>
        <taxon>Hologalegina</taxon>
        <taxon>IRL clade</taxon>
        <taxon>Trifolieae</taxon>
        <taxon>Trifolium</taxon>
    </lineage>
</organism>
<evidence type="ECO:0000313" key="1">
    <source>
        <dbReference type="EMBL" id="MCI48779.1"/>
    </source>
</evidence>
<name>A0A392SJF1_9FABA</name>
<feature type="non-terminal residue" evidence="1">
    <location>
        <position position="1"/>
    </location>
</feature>
<dbReference type="Proteomes" id="UP000265520">
    <property type="component" value="Unassembled WGS sequence"/>
</dbReference>
<protein>
    <submittedName>
        <fullName evidence="1">Uncharacterized protein</fullName>
    </submittedName>
</protein>
<reference evidence="1 2" key="1">
    <citation type="journal article" date="2018" name="Front. Plant Sci.">
        <title>Red Clover (Trifolium pratense) and Zigzag Clover (T. medium) - A Picture of Genomic Similarities and Differences.</title>
        <authorList>
            <person name="Dluhosova J."/>
            <person name="Istvanek J."/>
            <person name="Nedelnik J."/>
            <person name="Repkova J."/>
        </authorList>
    </citation>
    <scope>NUCLEOTIDE SEQUENCE [LARGE SCALE GENOMIC DNA]</scope>
    <source>
        <strain evidence="2">cv. 10/8</strain>
        <tissue evidence="1">Leaf</tissue>
    </source>
</reference>
<proteinExistence type="predicted"/>
<comment type="caution">
    <text evidence="1">The sequence shown here is derived from an EMBL/GenBank/DDBJ whole genome shotgun (WGS) entry which is preliminary data.</text>
</comment>
<keyword evidence="2" id="KW-1185">Reference proteome</keyword>
<sequence length="103" mass="11542">CNKLYPKQDDHVKTPKLDKPTTRYAEVGRKYVGEIVVSKTPPVVDDQMPPLIEASNVDVEQNSEDVALANNDEEKLAATMRNVEVTIVTHIEEDVPHNNDTET</sequence>
<accession>A0A392SJF1</accession>